<dbReference type="EMBL" id="CP053084">
    <property type="protein sequence ID" value="QJR30704.1"/>
    <property type="molecule type" value="Genomic_DNA"/>
</dbReference>
<name>A0ABX6N8E1_9BURK</name>
<feature type="modified residue" description="4-aspartylphosphate" evidence="2">
    <location>
        <position position="53"/>
    </location>
</feature>
<dbReference type="Proteomes" id="UP000501130">
    <property type="component" value="Chromosome"/>
</dbReference>
<evidence type="ECO:0000313" key="4">
    <source>
        <dbReference type="EMBL" id="QJR30704.1"/>
    </source>
</evidence>
<dbReference type="InterPro" id="IPR011006">
    <property type="entry name" value="CheY-like_superfamily"/>
</dbReference>
<dbReference type="SUPFAM" id="SSF52172">
    <property type="entry name" value="CheY-like"/>
    <property type="match status" value="1"/>
</dbReference>
<organism evidence="4 5">
    <name type="scientific">Limnobacter profundi</name>
    <dbReference type="NCBI Taxonomy" id="2732163"/>
    <lineage>
        <taxon>Bacteria</taxon>
        <taxon>Pseudomonadati</taxon>
        <taxon>Pseudomonadota</taxon>
        <taxon>Betaproteobacteria</taxon>
        <taxon>Burkholderiales</taxon>
        <taxon>Burkholderiaceae</taxon>
        <taxon>Limnobacter</taxon>
    </lineage>
</organism>
<keyword evidence="5" id="KW-1185">Reference proteome</keyword>
<evidence type="ECO:0000259" key="3">
    <source>
        <dbReference type="PROSITE" id="PS50110"/>
    </source>
</evidence>
<sequence length="126" mass="13771">MKTVLLLDDARSIRSVYAEVIRQAGFDAQTASSAEEGLQYIVDHGTPDLIVTDINMPGISGLEFCKRVRHVAKHTPIIVMSALSDKGMVAEAKTVGVQGWMLKPVEPEYFLNKLRSVLGEIQALSS</sequence>
<gene>
    <name evidence="4" type="ORF">HKT17_13855</name>
</gene>
<evidence type="ECO:0000313" key="5">
    <source>
        <dbReference type="Proteomes" id="UP000501130"/>
    </source>
</evidence>
<dbReference type="PANTHER" id="PTHR44591">
    <property type="entry name" value="STRESS RESPONSE REGULATOR PROTEIN 1"/>
    <property type="match status" value="1"/>
</dbReference>
<dbReference type="SMART" id="SM00448">
    <property type="entry name" value="REC"/>
    <property type="match status" value="1"/>
</dbReference>
<dbReference type="CDD" id="cd00156">
    <property type="entry name" value="REC"/>
    <property type="match status" value="1"/>
</dbReference>
<keyword evidence="1 2" id="KW-0597">Phosphoprotein</keyword>
<protein>
    <submittedName>
        <fullName evidence="4">Response regulator</fullName>
    </submittedName>
</protein>
<dbReference type="PANTHER" id="PTHR44591:SF3">
    <property type="entry name" value="RESPONSE REGULATORY DOMAIN-CONTAINING PROTEIN"/>
    <property type="match status" value="1"/>
</dbReference>
<evidence type="ECO:0000256" key="1">
    <source>
        <dbReference type="ARBA" id="ARBA00022553"/>
    </source>
</evidence>
<dbReference type="InterPro" id="IPR050595">
    <property type="entry name" value="Bact_response_regulator"/>
</dbReference>
<evidence type="ECO:0000256" key="2">
    <source>
        <dbReference type="PROSITE-ProRule" id="PRU00169"/>
    </source>
</evidence>
<dbReference type="InterPro" id="IPR001789">
    <property type="entry name" value="Sig_transdc_resp-reg_receiver"/>
</dbReference>
<feature type="domain" description="Response regulatory" evidence="3">
    <location>
        <begin position="3"/>
        <end position="118"/>
    </location>
</feature>
<reference evidence="4 5" key="1">
    <citation type="submission" date="2020-05" db="EMBL/GenBank/DDBJ databases">
        <title>Compete genome of Limnobacter sp. SAORIC-580.</title>
        <authorList>
            <person name="Song J."/>
            <person name="Cho J.-C."/>
        </authorList>
    </citation>
    <scope>NUCLEOTIDE SEQUENCE [LARGE SCALE GENOMIC DNA]</scope>
    <source>
        <strain evidence="4 5">SAORIC-580</strain>
    </source>
</reference>
<proteinExistence type="predicted"/>
<dbReference type="Pfam" id="PF00072">
    <property type="entry name" value="Response_reg"/>
    <property type="match status" value="1"/>
</dbReference>
<dbReference type="RefSeq" id="WP_105029709.1">
    <property type="nucleotide sequence ID" value="NZ_CP053084.1"/>
</dbReference>
<accession>A0ABX6N8E1</accession>
<dbReference type="Gene3D" id="3.40.50.2300">
    <property type="match status" value="1"/>
</dbReference>
<dbReference type="PROSITE" id="PS50110">
    <property type="entry name" value="RESPONSE_REGULATORY"/>
    <property type="match status" value="1"/>
</dbReference>